<feature type="transmembrane region" description="Helical" evidence="8">
    <location>
        <begin position="339"/>
        <end position="356"/>
    </location>
</feature>
<evidence type="ECO:0000256" key="6">
    <source>
        <dbReference type="ARBA" id="ARBA00023065"/>
    </source>
</evidence>
<comment type="subcellular location">
    <subcellularLocation>
        <location evidence="1">Membrane</location>
        <topology evidence="1">Multi-pass membrane protein</topology>
    </subcellularLocation>
</comment>
<proteinExistence type="inferred from homology"/>
<keyword evidence="4 8" id="KW-0812">Transmembrane</keyword>
<dbReference type="EMBL" id="QGKY02000089">
    <property type="protein sequence ID" value="KAF2612338.1"/>
    <property type="molecule type" value="Genomic_DNA"/>
</dbReference>
<gene>
    <name evidence="10" type="ORF">F2Q70_00012835</name>
</gene>
<evidence type="ECO:0000256" key="7">
    <source>
        <dbReference type="ARBA" id="ARBA00023136"/>
    </source>
</evidence>
<evidence type="ECO:0000256" key="5">
    <source>
        <dbReference type="ARBA" id="ARBA00022989"/>
    </source>
</evidence>
<evidence type="ECO:0000256" key="8">
    <source>
        <dbReference type="RuleBase" id="RU361189"/>
    </source>
</evidence>
<dbReference type="Pfam" id="PF01496">
    <property type="entry name" value="V_ATPase_I"/>
    <property type="match status" value="2"/>
</dbReference>
<comment type="caution">
    <text evidence="10">The sequence shown here is derived from an EMBL/GenBank/DDBJ whole genome shotgun (WGS) entry which is preliminary data.</text>
</comment>
<dbReference type="GO" id="GO:0033179">
    <property type="term" value="C:proton-transporting V-type ATPase, V0 domain"/>
    <property type="evidence" value="ECO:0007669"/>
    <property type="project" value="InterPro"/>
</dbReference>
<evidence type="ECO:0000256" key="3">
    <source>
        <dbReference type="ARBA" id="ARBA00022448"/>
    </source>
</evidence>
<evidence type="ECO:0000256" key="2">
    <source>
        <dbReference type="ARBA" id="ARBA00009904"/>
    </source>
</evidence>
<evidence type="ECO:0000256" key="4">
    <source>
        <dbReference type="ARBA" id="ARBA00022692"/>
    </source>
</evidence>
<sequence>MARKIRFFKDQMSKAGVLPKEMLGKENDIDLDDVEVKLGELEAELVEINANNDKLQRSYNELMEYKLVLEKAGEFFSSAHRSATAQQRETESPRASEDLLESPLLQEAEKNVFVVFYSGERAKSKILKICEAFGANRYPFSEDLRKQAQMITEVSGRLTELKTTIDAGLGHRNILLQTIGDKFELWSLKVRKEKAIYHTLNMLSLDVTKKCLVAEGWSPVFASKEIQEALERAAVDSNSQVGSIFQILRTKELPPTYFRTNKFTSAIQEIVDAYGVAKYQEANPGVFTIVTFPFLFAVMFGDWGHGICLLLATMYLIVREKKLASQKLGDIMEMAFGGRYVIMMMSLFSIYTGLIYNEFFSIPYPLFAPSAYDCRDASCRYSY</sequence>
<keyword evidence="8" id="KW-0375">Hydrogen ion transport</keyword>
<keyword evidence="3 8" id="KW-0813">Transport</keyword>
<comment type="function">
    <text evidence="8">Essential component of the vacuolar proton pump (V-ATPase), a multimeric enzyme that catalyzes the translocation of protons across the membranes. Required for assembly and activity of the V-ATPase.</text>
</comment>
<comment type="similarity">
    <text evidence="2 8">Belongs to the V-ATPase 116 kDa subunit family.</text>
</comment>
<dbReference type="GO" id="GO:0007035">
    <property type="term" value="P:vacuolar acidification"/>
    <property type="evidence" value="ECO:0007669"/>
    <property type="project" value="TreeGrafter"/>
</dbReference>
<evidence type="ECO:0000256" key="1">
    <source>
        <dbReference type="ARBA" id="ARBA00004141"/>
    </source>
</evidence>
<organism evidence="10">
    <name type="scientific">Brassica cretica</name>
    <name type="common">Mustard</name>
    <dbReference type="NCBI Taxonomy" id="69181"/>
    <lineage>
        <taxon>Eukaryota</taxon>
        <taxon>Viridiplantae</taxon>
        <taxon>Streptophyta</taxon>
        <taxon>Embryophyta</taxon>
        <taxon>Tracheophyta</taxon>
        <taxon>Spermatophyta</taxon>
        <taxon>Magnoliopsida</taxon>
        <taxon>eudicotyledons</taxon>
        <taxon>Gunneridae</taxon>
        <taxon>Pentapetalae</taxon>
        <taxon>rosids</taxon>
        <taxon>malvids</taxon>
        <taxon>Brassicales</taxon>
        <taxon>Brassicaceae</taxon>
        <taxon>Brassiceae</taxon>
        <taxon>Brassica</taxon>
    </lineage>
</organism>
<feature type="coiled-coil region" evidence="9">
    <location>
        <begin position="31"/>
        <end position="65"/>
    </location>
</feature>
<dbReference type="GO" id="GO:0051117">
    <property type="term" value="F:ATPase binding"/>
    <property type="evidence" value="ECO:0007669"/>
    <property type="project" value="TreeGrafter"/>
</dbReference>
<dbReference type="PANTHER" id="PTHR11629">
    <property type="entry name" value="VACUOLAR PROTON ATPASES"/>
    <property type="match status" value="1"/>
</dbReference>
<accession>A0A8S9M2Y4</accession>
<evidence type="ECO:0000256" key="9">
    <source>
        <dbReference type="SAM" id="Coils"/>
    </source>
</evidence>
<keyword evidence="7 8" id="KW-0472">Membrane</keyword>
<dbReference type="InterPro" id="IPR002490">
    <property type="entry name" value="V-ATPase_116kDa_su"/>
</dbReference>
<dbReference type="AlphaFoldDB" id="A0A8S9M2Y4"/>
<keyword evidence="5 8" id="KW-1133">Transmembrane helix</keyword>
<comment type="caution">
    <text evidence="8">Lacks conserved residue(s) required for the propagation of feature annotation.</text>
</comment>
<evidence type="ECO:0000313" key="10">
    <source>
        <dbReference type="EMBL" id="KAF2612338.1"/>
    </source>
</evidence>
<dbReference type="GO" id="GO:0016471">
    <property type="term" value="C:vacuolar proton-transporting V-type ATPase complex"/>
    <property type="evidence" value="ECO:0007669"/>
    <property type="project" value="TreeGrafter"/>
</dbReference>
<dbReference type="GO" id="GO:0046961">
    <property type="term" value="F:proton-transporting ATPase activity, rotational mechanism"/>
    <property type="evidence" value="ECO:0007669"/>
    <property type="project" value="InterPro"/>
</dbReference>
<keyword evidence="9" id="KW-0175">Coiled coil</keyword>
<keyword evidence="6 8" id="KW-0406">Ion transport</keyword>
<feature type="transmembrane region" description="Helical" evidence="8">
    <location>
        <begin position="294"/>
        <end position="318"/>
    </location>
</feature>
<protein>
    <recommendedName>
        <fullName evidence="8">V-type proton ATPase subunit a</fullName>
    </recommendedName>
</protein>
<name>A0A8S9M2Y4_BRACR</name>
<reference evidence="10" key="1">
    <citation type="submission" date="2019-12" db="EMBL/GenBank/DDBJ databases">
        <title>Genome sequencing and annotation of Brassica cretica.</title>
        <authorList>
            <person name="Studholme D.J."/>
            <person name="Sarris P.F."/>
        </authorList>
    </citation>
    <scope>NUCLEOTIDE SEQUENCE</scope>
    <source>
        <strain evidence="10">PFS-102/07</strain>
        <tissue evidence="10">Leaf</tissue>
    </source>
</reference>
<dbReference type="PANTHER" id="PTHR11629:SF102">
    <property type="entry name" value="V-TYPE PROTON ATPASE SUBUNIT A"/>
    <property type="match status" value="1"/>
</dbReference>